<feature type="region of interest" description="Disordered" evidence="1">
    <location>
        <begin position="1639"/>
        <end position="1658"/>
    </location>
</feature>
<evidence type="ECO:0000313" key="3">
    <source>
        <dbReference type="EMBL" id="KAG2446698.1"/>
    </source>
</evidence>
<dbReference type="PANTHER" id="PTHR43649:SF12">
    <property type="entry name" value="DIACETYLCHITOBIOSE BINDING PROTEIN DASA"/>
    <property type="match status" value="1"/>
</dbReference>
<feature type="region of interest" description="Disordered" evidence="1">
    <location>
        <begin position="443"/>
        <end position="464"/>
    </location>
</feature>
<evidence type="ECO:0008006" key="5">
    <source>
        <dbReference type="Google" id="ProtNLM"/>
    </source>
</evidence>
<keyword evidence="4" id="KW-1185">Reference proteome</keyword>
<dbReference type="OrthoDB" id="2021138at2759"/>
<gene>
    <name evidence="3" type="ORF">HYH02_008264</name>
</gene>
<dbReference type="SUPFAM" id="SSF55073">
    <property type="entry name" value="Nucleotide cyclase"/>
    <property type="match status" value="1"/>
</dbReference>
<name>A0A835WFV2_9CHLO</name>
<feature type="compositionally biased region" description="Low complexity" evidence="1">
    <location>
        <begin position="874"/>
        <end position="893"/>
    </location>
</feature>
<dbReference type="InterPro" id="IPR029787">
    <property type="entry name" value="Nucleotide_cyclase"/>
</dbReference>
<feature type="compositionally biased region" description="Polar residues" evidence="1">
    <location>
        <begin position="1119"/>
        <end position="1143"/>
    </location>
</feature>
<feature type="compositionally biased region" description="Low complexity" evidence="1">
    <location>
        <begin position="1573"/>
        <end position="1584"/>
    </location>
</feature>
<feature type="region of interest" description="Disordered" evidence="1">
    <location>
        <begin position="1186"/>
        <end position="1232"/>
    </location>
</feature>
<feature type="region of interest" description="Disordered" evidence="1">
    <location>
        <begin position="803"/>
        <end position="916"/>
    </location>
</feature>
<keyword evidence="2" id="KW-1133">Transmembrane helix</keyword>
<feature type="region of interest" description="Disordered" evidence="1">
    <location>
        <begin position="1943"/>
        <end position="2004"/>
    </location>
</feature>
<feature type="compositionally biased region" description="Polar residues" evidence="1">
    <location>
        <begin position="1951"/>
        <end position="1971"/>
    </location>
</feature>
<dbReference type="SUPFAM" id="SSF53850">
    <property type="entry name" value="Periplasmic binding protein-like II"/>
    <property type="match status" value="1"/>
</dbReference>
<proteinExistence type="predicted"/>
<keyword evidence="2" id="KW-0812">Transmembrane</keyword>
<feature type="region of interest" description="Disordered" evidence="1">
    <location>
        <begin position="1093"/>
        <end position="1172"/>
    </location>
</feature>
<evidence type="ECO:0000313" key="4">
    <source>
        <dbReference type="Proteomes" id="UP000613740"/>
    </source>
</evidence>
<keyword evidence="2" id="KW-0472">Membrane</keyword>
<feature type="transmembrane region" description="Helical" evidence="2">
    <location>
        <begin position="79"/>
        <end position="95"/>
    </location>
</feature>
<feature type="compositionally biased region" description="Pro residues" evidence="1">
    <location>
        <begin position="833"/>
        <end position="851"/>
    </location>
</feature>
<reference evidence="3" key="1">
    <citation type="journal article" date="2020" name="bioRxiv">
        <title>Comparative genomics of Chlamydomonas.</title>
        <authorList>
            <person name="Craig R.J."/>
            <person name="Hasan A.R."/>
            <person name="Ness R.W."/>
            <person name="Keightley P.D."/>
        </authorList>
    </citation>
    <scope>NUCLEOTIDE SEQUENCE</scope>
    <source>
        <strain evidence="3">CCAP 11/173</strain>
    </source>
</reference>
<dbReference type="Gene3D" id="3.40.190.10">
    <property type="entry name" value="Periplasmic binding protein-like II"/>
    <property type="match status" value="2"/>
</dbReference>
<feature type="region of interest" description="Disordered" evidence="1">
    <location>
        <begin position="1275"/>
        <end position="1315"/>
    </location>
</feature>
<evidence type="ECO:0000256" key="1">
    <source>
        <dbReference type="SAM" id="MobiDB-lite"/>
    </source>
</evidence>
<feature type="region of interest" description="Disordered" evidence="1">
    <location>
        <begin position="1556"/>
        <end position="1584"/>
    </location>
</feature>
<dbReference type="Proteomes" id="UP000613740">
    <property type="component" value="Unassembled WGS sequence"/>
</dbReference>
<feature type="compositionally biased region" description="Low complexity" evidence="1">
    <location>
        <begin position="852"/>
        <end position="867"/>
    </location>
</feature>
<dbReference type="InterPro" id="IPR050490">
    <property type="entry name" value="Bact_solute-bd_prot1"/>
</dbReference>
<dbReference type="EMBL" id="JAEHOD010000025">
    <property type="protein sequence ID" value="KAG2446698.1"/>
    <property type="molecule type" value="Genomic_DNA"/>
</dbReference>
<sequence>MPLLEYSTKRQSFLLDSKAPTNNSSYDALVASATAYGDAAQVPGKLLDLSYLVVNDPVVDWQDIPAGLRASMSMYDGKIVALPLALAAFLMYYRLDIFQRDNLTVPQTWEQFADLAERYHNGPDGLVGACVMPIGCRGESLMLRTIYASYVQTHGHSQGVYWDPETMQPLVNSPAMGQALRIFRRLYAVGLKTSHAPTCLMPEFNQGKCLLSISPGSRFKEANIGGPNVTVLRGRIGFAPIPGSTRVLDRRSMTLVRCDKQRCPLAEGQAEEDGVMVPLNRPSTVASAIILINGLSPLQYQFFAYQLFALLTASRITDTQTVLLEDNDQLPLRLQELSTDYLQLWVKRGYNAEDTTRFLTVYKGVMASDNVSPDLKIRLTSNVTSALLAAALQFNDQRTPESTLPAILARLQSVLDGIVAAESSPEAFAQQYRRSLNWAPSNPNAPDYASSQQPPPVSGGGDSKERGTTLAVALSVSCGLLLVLVAVGAFLLRRRLRLQRAAPSNAAGVPPGVGELTTLVVSDIFESTMLWEYLPATVMDAALSTHHDIMRETRVKFKGFESATEGDSFIIGFKCPASAVAFCLRVQQALLDASWPAELLSFTLPNPPSIAQQQLAPTAVAVAAGGGSSWTFSGEAALAQQGQQGQAAPAGIVFVLPPSRGPRQSDGSSLFMSSMAFEDDGASLVSSAAPQATQQHSHSVPGVEQLQKQQQMLLTTQHVSAAFAASPAPLSPQWVLSAQRPAAASLPYSNTAAAASVQSPAAAGAMQSGEVVATGGGVARSSSLATPAAITAADYRLSVQQQAAESGAGGAQQGAEPHSLSPAQQRHAMAAAWPPPPPAPMPPAPAPPPQQLPLTAAQAGPSGAGSSSSGGGTQQMPEQLQTQQGQGLSLQLGRPPTFEDLYPHLEEPGSSFTAASPAATASPVAGALTAPGFCAAPGAIYMVAEDVPTQETGARSYSSAHSGCSGDVASGLLLHVPPSDASPTVWLAAGVASPTVVGRGAAAAAAAVEFGSGPAAGNSQQARLLRPPGEEAPMAFLPQSLATGDMQQQLSQQVMQADTAAGASIELAAAAGSISAGARLPPSLATHRGELTLGRAGGASDPASGLQRPAPPVPPLDTAATSQRASSSPQPLAGTRSTSSNQGALPAGASCSRSRPASGFAGSSGEYGAAAPGERWSPGSVLAGMMSKSQRASHGQQHPQHQQHLVEPASQTLGPLRTSNQRAATTTSSCSVLRSSDAAARLLAGAAARGPSGAVSHLTTDGAGRLSSGVSPNALIPSMGLPSGSQHGTRAAGSEVWRPQHSPGQPPQSAGPPLRTLLHNMRVPAPEVGGNGGSLGSLGSVEVLAARQQYALHQQYLLQQSPRPPSGGPLFSGRRLPIKTPSAAFLGSAALGNAMGKTRKALRRTSSAAKLVIRTAAGGTGHAQAQGAGEAVLAQGAAPRANTGAGFVLGAPQAVLPQPLASGIGSPKRSLSLSGMAGAAVGGGVGGPVSTSSIRQRVSGPGGARVAASLMGGSAAGGGGGGVEAAVSVAAGADAVTFGELLRLQWCVPSSVAPAPGGLRRNSMQQQRRRSISEAPGGAAAVPPVKQTADVSLVSTFTDDMLNRAAAAGMDPGWTGDCTSPSAVDGGGAEVRMLSHLTSPQSSFDRQRESVPALTAPSQKVLHSLPRPPAAATQRSQGAASNAVTVFRGLRVRIGVHSQITTATDLTRNDACGRVQYSGALLRLAKAVSDVGQGGMILMSQATRDALQQATEGESAAALQKALGGPFVILWMGRHMFADGAGDAHLYQVVSMPLIGRLAWQLQQPGRTLLRKCSPVPPFGGGVLDAPASGLGTLARISVVGASTLMAWNAEVTSRALAQMHEMLLAHLSRCLNTSCDAVVEEEDPSGASGGVRVHAAGSDAACYVVEGAEGLLGFGKSQGRGGRIGITAKQRSIFTAVGFRTSKKEAPQQLAPQHSGPSSSGRHTRATPSLSGTAEGANAGGGSGNTLTGHDARSPSHTAHSACGPAWLHKANQQQPRTSLTAAVRQKLQAQLATNSSTSAGAGSTATATGVTSAVAPRADLASPVPAAAAVTATAAAAGPSSCTKLLPKHSAPGAMTVAWRGAASEAVHWLLSCLASLPHMDWPEELLEHPLAEEALFEGLEGQQQALHWRGLRATGVVAWGELAGCLEPGSLSGHMSYQQSPAWQSLKRVTAASQIGKVVVSADVAAMLPPEQLDHVVVAQQGATLRKTKRG</sequence>
<accession>A0A835WFV2</accession>
<feature type="transmembrane region" description="Helical" evidence="2">
    <location>
        <begin position="470"/>
        <end position="492"/>
    </location>
</feature>
<dbReference type="Gene3D" id="3.30.70.1230">
    <property type="entry name" value="Nucleotide cyclase"/>
    <property type="match status" value="3"/>
</dbReference>
<dbReference type="PANTHER" id="PTHR43649">
    <property type="entry name" value="ARABINOSE-BINDING PROTEIN-RELATED"/>
    <property type="match status" value="1"/>
</dbReference>
<protein>
    <recommendedName>
        <fullName evidence="5">Guanylate cyclase domain-containing protein</fullName>
    </recommendedName>
</protein>
<feature type="compositionally biased region" description="Polar residues" evidence="1">
    <location>
        <begin position="1209"/>
        <end position="1232"/>
    </location>
</feature>
<feature type="compositionally biased region" description="Polar residues" evidence="1">
    <location>
        <begin position="443"/>
        <end position="452"/>
    </location>
</feature>
<evidence type="ECO:0000256" key="2">
    <source>
        <dbReference type="SAM" id="Phobius"/>
    </source>
</evidence>
<comment type="caution">
    <text evidence="3">The sequence shown here is derived from an EMBL/GenBank/DDBJ whole genome shotgun (WGS) entry which is preliminary data.</text>
</comment>
<feature type="compositionally biased region" description="Low complexity" evidence="1">
    <location>
        <begin position="1194"/>
        <end position="1203"/>
    </location>
</feature>
<organism evidence="3 4">
    <name type="scientific">Chlamydomonas schloesseri</name>
    <dbReference type="NCBI Taxonomy" id="2026947"/>
    <lineage>
        <taxon>Eukaryota</taxon>
        <taxon>Viridiplantae</taxon>
        <taxon>Chlorophyta</taxon>
        <taxon>core chlorophytes</taxon>
        <taxon>Chlorophyceae</taxon>
        <taxon>CS clade</taxon>
        <taxon>Chlamydomonadales</taxon>
        <taxon>Chlamydomonadaceae</taxon>
        <taxon>Chlamydomonas</taxon>
    </lineage>
</organism>